<evidence type="ECO:0000313" key="2">
    <source>
        <dbReference type="Proteomes" id="UP001358586"/>
    </source>
</evidence>
<accession>A0ABR0R2F5</accession>
<dbReference type="Proteomes" id="UP001358586">
    <property type="component" value="Chromosome 1"/>
</dbReference>
<reference evidence="1 2" key="1">
    <citation type="submission" date="2023-03" db="EMBL/GenBank/DDBJ databases">
        <title>WGS of Gossypium arboreum.</title>
        <authorList>
            <person name="Yu D."/>
        </authorList>
    </citation>
    <scope>NUCLEOTIDE SEQUENCE [LARGE SCALE GENOMIC DNA]</scope>
    <source>
        <tissue evidence="1">Leaf</tissue>
    </source>
</reference>
<comment type="caution">
    <text evidence="1">The sequence shown here is derived from an EMBL/GenBank/DDBJ whole genome shotgun (WGS) entry which is preliminary data.</text>
</comment>
<evidence type="ECO:0000313" key="1">
    <source>
        <dbReference type="EMBL" id="KAK5845342.1"/>
    </source>
</evidence>
<keyword evidence="2" id="KW-1185">Reference proteome</keyword>
<proteinExistence type="predicted"/>
<name>A0ABR0R2F5_GOSAR</name>
<sequence length="62" mass="7302">MELKPILNESVEEPIHFLAITEKVLAEEIDEFHLFLSKKGNKTRETKNSHDMEWRKLNAIIP</sequence>
<protein>
    <submittedName>
        <fullName evidence="1">Uncharacterized protein</fullName>
    </submittedName>
</protein>
<dbReference type="EMBL" id="JARKNE010000001">
    <property type="protein sequence ID" value="KAK5845342.1"/>
    <property type="molecule type" value="Genomic_DNA"/>
</dbReference>
<gene>
    <name evidence="1" type="ORF">PVK06_001514</name>
</gene>
<organism evidence="1 2">
    <name type="scientific">Gossypium arboreum</name>
    <name type="common">Tree cotton</name>
    <name type="synonym">Gossypium nanking</name>
    <dbReference type="NCBI Taxonomy" id="29729"/>
    <lineage>
        <taxon>Eukaryota</taxon>
        <taxon>Viridiplantae</taxon>
        <taxon>Streptophyta</taxon>
        <taxon>Embryophyta</taxon>
        <taxon>Tracheophyta</taxon>
        <taxon>Spermatophyta</taxon>
        <taxon>Magnoliopsida</taxon>
        <taxon>eudicotyledons</taxon>
        <taxon>Gunneridae</taxon>
        <taxon>Pentapetalae</taxon>
        <taxon>rosids</taxon>
        <taxon>malvids</taxon>
        <taxon>Malvales</taxon>
        <taxon>Malvaceae</taxon>
        <taxon>Malvoideae</taxon>
        <taxon>Gossypium</taxon>
    </lineage>
</organism>